<dbReference type="AlphaFoldDB" id="A0A8J5N829"/>
<evidence type="ECO:0000313" key="2">
    <source>
        <dbReference type="Proteomes" id="UP000747542"/>
    </source>
</evidence>
<evidence type="ECO:0000313" key="1">
    <source>
        <dbReference type="EMBL" id="KAG7174769.1"/>
    </source>
</evidence>
<keyword evidence="2" id="KW-1185">Reference proteome</keyword>
<organism evidence="1 2">
    <name type="scientific">Homarus americanus</name>
    <name type="common">American lobster</name>
    <dbReference type="NCBI Taxonomy" id="6706"/>
    <lineage>
        <taxon>Eukaryota</taxon>
        <taxon>Metazoa</taxon>
        <taxon>Ecdysozoa</taxon>
        <taxon>Arthropoda</taxon>
        <taxon>Crustacea</taxon>
        <taxon>Multicrustacea</taxon>
        <taxon>Malacostraca</taxon>
        <taxon>Eumalacostraca</taxon>
        <taxon>Eucarida</taxon>
        <taxon>Decapoda</taxon>
        <taxon>Pleocyemata</taxon>
        <taxon>Astacidea</taxon>
        <taxon>Nephropoidea</taxon>
        <taxon>Nephropidae</taxon>
        <taxon>Homarus</taxon>
    </lineage>
</organism>
<name>A0A8J5N829_HOMAM</name>
<comment type="caution">
    <text evidence="1">The sequence shown here is derived from an EMBL/GenBank/DDBJ whole genome shotgun (WGS) entry which is preliminary data.</text>
</comment>
<protein>
    <submittedName>
        <fullName evidence="1">Uncharacterized protein</fullName>
    </submittedName>
</protein>
<dbReference type="Proteomes" id="UP000747542">
    <property type="component" value="Unassembled WGS sequence"/>
</dbReference>
<accession>A0A8J5N829</accession>
<reference evidence="1" key="1">
    <citation type="journal article" date="2021" name="Sci. Adv.">
        <title>The American lobster genome reveals insights on longevity, neural, and immune adaptations.</title>
        <authorList>
            <person name="Polinski J.M."/>
            <person name="Zimin A.V."/>
            <person name="Clark K.F."/>
            <person name="Kohn A.B."/>
            <person name="Sadowski N."/>
            <person name="Timp W."/>
            <person name="Ptitsyn A."/>
            <person name="Khanna P."/>
            <person name="Romanova D.Y."/>
            <person name="Williams P."/>
            <person name="Greenwood S.J."/>
            <person name="Moroz L.L."/>
            <person name="Walt D.R."/>
            <person name="Bodnar A.G."/>
        </authorList>
    </citation>
    <scope>NUCLEOTIDE SEQUENCE</scope>
    <source>
        <strain evidence="1">GMGI-L3</strain>
    </source>
</reference>
<dbReference type="EMBL" id="JAHLQT010007025">
    <property type="protein sequence ID" value="KAG7174769.1"/>
    <property type="molecule type" value="Genomic_DNA"/>
</dbReference>
<proteinExistence type="predicted"/>
<gene>
    <name evidence="1" type="ORF">Hamer_G018085</name>
</gene>
<sequence length="91" mass="10506">MGHEYSITFAAVRCAFQLTSFYLGVCRVTEGEIWLVTVPGYLRQDMNWIVEKDEVDCENIVGRSCKEQCARQVLPTEGKNSKYTRNYSMLK</sequence>